<feature type="region of interest" description="Disordered" evidence="9">
    <location>
        <begin position="562"/>
        <end position="615"/>
    </location>
</feature>
<feature type="region of interest" description="Disordered" evidence="9">
    <location>
        <begin position="478"/>
        <end position="515"/>
    </location>
</feature>
<keyword evidence="8" id="KW-0210">Decarboxylase</keyword>
<feature type="modified residue" description="N6-(pyridoxal phosphate)lysine" evidence="7">
    <location>
        <position position="259"/>
    </location>
</feature>
<dbReference type="FunFam" id="3.40.640.10:FF:000017">
    <property type="entry name" value="Glutamate decarboxylase"/>
    <property type="match status" value="1"/>
</dbReference>
<evidence type="ECO:0000256" key="6">
    <source>
        <dbReference type="ARBA" id="ARBA00048868"/>
    </source>
</evidence>
<dbReference type="EC" id="4.1.1.15" evidence="3 8"/>
<evidence type="ECO:0000313" key="10">
    <source>
        <dbReference type="EMBL" id="KAB2575713.1"/>
    </source>
</evidence>
<dbReference type="Gene3D" id="3.90.1150.160">
    <property type="match status" value="1"/>
</dbReference>
<comment type="cofactor">
    <cofactor evidence="1 7 8">
        <name>pyridoxal 5'-phosphate</name>
        <dbReference type="ChEBI" id="CHEBI:597326"/>
    </cofactor>
</comment>
<evidence type="ECO:0000256" key="4">
    <source>
        <dbReference type="ARBA" id="ARBA00022898"/>
    </source>
</evidence>
<dbReference type="GO" id="GO:0005829">
    <property type="term" value="C:cytosol"/>
    <property type="evidence" value="ECO:0007669"/>
    <property type="project" value="TreeGrafter"/>
</dbReference>
<gene>
    <name evidence="10" type="primary">GAD1</name>
    <name evidence="10" type="ORF">DBV05_g5579</name>
</gene>
<organism evidence="10 11">
    <name type="scientific">Lasiodiplodia theobromae</name>
    <dbReference type="NCBI Taxonomy" id="45133"/>
    <lineage>
        <taxon>Eukaryota</taxon>
        <taxon>Fungi</taxon>
        <taxon>Dikarya</taxon>
        <taxon>Ascomycota</taxon>
        <taxon>Pezizomycotina</taxon>
        <taxon>Dothideomycetes</taxon>
        <taxon>Dothideomycetes incertae sedis</taxon>
        <taxon>Botryosphaeriales</taxon>
        <taxon>Botryosphaeriaceae</taxon>
        <taxon>Lasiodiplodia</taxon>
    </lineage>
</organism>
<accession>A0A5N5DCY7</accession>
<evidence type="ECO:0000313" key="11">
    <source>
        <dbReference type="Proteomes" id="UP000325902"/>
    </source>
</evidence>
<dbReference type="GO" id="GO:0004351">
    <property type="term" value="F:glutamate decarboxylase activity"/>
    <property type="evidence" value="ECO:0007669"/>
    <property type="project" value="UniProtKB-EC"/>
</dbReference>
<dbReference type="PANTHER" id="PTHR43321">
    <property type="entry name" value="GLUTAMATE DECARBOXYLASE"/>
    <property type="match status" value="1"/>
</dbReference>
<dbReference type="OrthoDB" id="5152799at2759"/>
<comment type="caution">
    <text evidence="10">The sequence shown here is derived from an EMBL/GenBank/DDBJ whole genome shotgun (WGS) entry which is preliminary data.</text>
</comment>
<dbReference type="PANTHER" id="PTHR43321:SF3">
    <property type="entry name" value="GLUTAMATE DECARBOXYLASE"/>
    <property type="match status" value="1"/>
</dbReference>
<reference evidence="10 11" key="1">
    <citation type="journal article" date="2019" name="Sci. Rep.">
        <title>A multi-omics analysis of the grapevine pathogen Lasiodiplodia theobromae reveals that temperature affects the expression of virulence- and pathogenicity-related genes.</title>
        <authorList>
            <person name="Felix C."/>
            <person name="Meneses R."/>
            <person name="Goncalves M.F.M."/>
            <person name="Tilleman L."/>
            <person name="Duarte A.S."/>
            <person name="Jorrin-Novo J.V."/>
            <person name="Van de Peer Y."/>
            <person name="Deforce D."/>
            <person name="Van Nieuwerburgh F."/>
            <person name="Esteves A.C."/>
            <person name="Alves A."/>
        </authorList>
    </citation>
    <scope>NUCLEOTIDE SEQUENCE [LARGE SCALE GENOMIC DNA]</scope>
    <source>
        <strain evidence="10 11">LA-SOL3</strain>
    </source>
</reference>
<evidence type="ECO:0000256" key="3">
    <source>
        <dbReference type="ARBA" id="ARBA00012421"/>
    </source>
</evidence>
<dbReference type="Gene3D" id="3.40.640.10">
    <property type="entry name" value="Type I PLP-dependent aspartate aminotransferase-like (Major domain)"/>
    <property type="match status" value="1"/>
</dbReference>
<sequence>MLSSHIDPEVLVEKFHDHPPHHRGFHSNTAVNHNTPYSSRYASISELSKFRMPHDGAPADAVHQMLKDEYPAMMQMHSRCVSILSHLWGVQKGEKAVGTATTGSSEAIHLGGLAMKRRWQEKRQAEGKPTDKPNIIMGANAQVALEKFARYFEVEARILPVSEKSLYRLDPDLVRENIDENTIGVFVILGSTYTGHYEPVEEISKILDEYEAKTGVDIPIHVDGASGAFIAPFTHAQAGGSKWNFELPRVKSINVSGHKFGLVYAGVGWIIWRDEAYLPKHLIFELHYLGGTEESYTLNFSRPGAQIIAQYFNLIHLGFTGYRTIMENALANARLLSRALEATGWYECVSDIHRKKGDHKYEEGKKPYDEGENSAAYNAGLPVVAFTLSKKFKEQFPHVKQVSISNLLRSKQYIIPNYPLPPNEEKTEILRVVVRESMSLDLLDRLITDICAVTESVMQSDAIDLAAWQPFANTIEKTHGSRGVSSAEKHKAKRPMHHAPPDDQPSPDEDDHYYDGGDYFYDENYYYDGDDYFYDEDHHYYDGDDYYHDEDGYYSDQDYEYSDEEYDEDAPHYHGDDDDYGSFNGGYADGRDHVERHHSSSNSYSHHHDHNHNYDGREPSCAHALGTHDWPLSVTVRAEPMAYELRDLAMVATAEFYAERVVERMGFEDRMLAARLASVLDQVEYYALPAINAWNEQHEGQAWEARELRDEWMYAITAPGRVTPFVVGLVGILSEYMLAEWLAMGV</sequence>
<dbReference type="InterPro" id="IPR015424">
    <property type="entry name" value="PyrdxlP-dep_Trfase"/>
</dbReference>
<dbReference type="Proteomes" id="UP000325902">
    <property type="component" value="Unassembled WGS sequence"/>
</dbReference>
<name>A0A5N5DCY7_9PEZI</name>
<protein>
    <recommendedName>
        <fullName evidence="3 8">Glutamate decarboxylase</fullName>
        <ecNumber evidence="3 8">4.1.1.15</ecNumber>
    </recommendedName>
</protein>
<dbReference type="InterPro" id="IPR010107">
    <property type="entry name" value="Glutamate_decarboxylase"/>
</dbReference>
<evidence type="ECO:0000256" key="1">
    <source>
        <dbReference type="ARBA" id="ARBA00001933"/>
    </source>
</evidence>
<evidence type="ECO:0000256" key="2">
    <source>
        <dbReference type="ARBA" id="ARBA00009533"/>
    </source>
</evidence>
<evidence type="ECO:0000256" key="7">
    <source>
        <dbReference type="PIRSR" id="PIRSR602129-50"/>
    </source>
</evidence>
<dbReference type="GO" id="GO:0030170">
    <property type="term" value="F:pyridoxal phosphate binding"/>
    <property type="evidence" value="ECO:0007669"/>
    <property type="project" value="InterPro"/>
</dbReference>
<dbReference type="EMBL" id="VCHE01000030">
    <property type="protein sequence ID" value="KAB2575713.1"/>
    <property type="molecule type" value="Genomic_DNA"/>
</dbReference>
<comment type="catalytic activity">
    <reaction evidence="6 8">
        <text>L-glutamate + H(+) = 4-aminobutanoate + CO2</text>
        <dbReference type="Rhea" id="RHEA:17785"/>
        <dbReference type="ChEBI" id="CHEBI:15378"/>
        <dbReference type="ChEBI" id="CHEBI:16526"/>
        <dbReference type="ChEBI" id="CHEBI:29985"/>
        <dbReference type="ChEBI" id="CHEBI:59888"/>
        <dbReference type="EC" id="4.1.1.15"/>
    </reaction>
</comment>
<evidence type="ECO:0000256" key="9">
    <source>
        <dbReference type="SAM" id="MobiDB-lite"/>
    </source>
</evidence>
<comment type="similarity">
    <text evidence="2 8">Belongs to the group II decarboxylase family.</text>
</comment>
<dbReference type="InterPro" id="IPR015421">
    <property type="entry name" value="PyrdxlP-dep_Trfase_major"/>
</dbReference>
<keyword evidence="4 7" id="KW-0663">Pyridoxal phosphate</keyword>
<proteinExistence type="inferred from homology"/>
<dbReference type="Pfam" id="PF00282">
    <property type="entry name" value="Pyridoxal_deC"/>
    <property type="match status" value="1"/>
</dbReference>
<keyword evidence="5 8" id="KW-0456">Lyase</keyword>
<evidence type="ECO:0000256" key="5">
    <source>
        <dbReference type="ARBA" id="ARBA00023239"/>
    </source>
</evidence>
<dbReference type="AlphaFoldDB" id="A0A5N5DCY7"/>
<dbReference type="NCBIfam" id="TIGR01788">
    <property type="entry name" value="Glu-decarb-GAD"/>
    <property type="match status" value="1"/>
</dbReference>
<dbReference type="SUPFAM" id="SSF53383">
    <property type="entry name" value="PLP-dependent transferases"/>
    <property type="match status" value="1"/>
</dbReference>
<dbReference type="InterPro" id="IPR002129">
    <property type="entry name" value="PyrdxlP-dep_de-COase"/>
</dbReference>
<evidence type="ECO:0000256" key="8">
    <source>
        <dbReference type="RuleBase" id="RU361171"/>
    </source>
</evidence>
<keyword evidence="11" id="KW-1185">Reference proteome</keyword>
<dbReference type="GO" id="GO:0006538">
    <property type="term" value="P:L-glutamate catabolic process"/>
    <property type="evidence" value="ECO:0007669"/>
    <property type="project" value="TreeGrafter"/>
</dbReference>
<feature type="compositionally biased region" description="Basic and acidic residues" evidence="9">
    <location>
        <begin position="589"/>
        <end position="598"/>
    </location>
</feature>